<dbReference type="InterPro" id="IPR007298">
    <property type="entry name" value="Cu-R_lipoprotein_NlpE"/>
</dbReference>
<sequence>MRKNILVLNIITAIIFFTSCKKDDKAVVVIEQSLLDTIFCNTYEGVIPCPDCPGIETSLRIYKDSTVSRTIYYQERNELPETRIGTWKRKDSVFIATFDREKLFYKIKNQNIILRVGSDLKEVKGTFAPDYILYKKSSFKPETIENVYLSGDTINLYNKLVVKHDKKDTYNLLLTHFNKMDSLSNCTVNLKAMLDKRFQLNAALNKTEGNLRVIFTQKEAHVLFEKIPKDSVRFKCNDSLKFAPFNGSYKKQTAL</sequence>
<keyword evidence="2" id="KW-1185">Reference proteome</keyword>
<organism evidence="1 2">
    <name type="scientific">Paenimyroides marinum</name>
    <dbReference type="NCBI Taxonomy" id="1159016"/>
    <lineage>
        <taxon>Bacteria</taxon>
        <taxon>Pseudomonadati</taxon>
        <taxon>Bacteroidota</taxon>
        <taxon>Flavobacteriia</taxon>
        <taxon>Flavobacteriales</taxon>
        <taxon>Flavobacteriaceae</taxon>
        <taxon>Paenimyroides</taxon>
    </lineage>
</organism>
<dbReference type="OrthoDB" id="5348860at2"/>
<evidence type="ECO:0000313" key="1">
    <source>
        <dbReference type="EMBL" id="SEH68431.1"/>
    </source>
</evidence>
<dbReference type="PROSITE" id="PS51257">
    <property type="entry name" value="PROKAR_LIPOPROTEIN"/>
    <property type="match status" value="1"/>
</dbReference>
<gene>
    <name evidence="1" type="ORF">SAMN02927937_00862</name>
</gene>
<dbReference type="STRING" id="1159016.SAMN02927937_00862"/>
<dbReference type="Pfam" id="PF04170">
    <property type="entry name" value="NlpE"/>
    <property type="match status" value="1"/>
</dbReference>
<reference evidence="1 2" key="1">
    <citation type="submission" date="2016-10" db="EMBL/GenBank/DDBJ databases">
        <authorList>
            <person name="de Groot N.N."/>
        </authorList>
    </citation>
    <scope>NUCLEOTIDE SEQUENCE [LARGE SCALE GENOMIC DNA]</scope>
    <source>
        <strain evidence="1 2">CGMCC 1.10825</strain>
    </source>
</reference>
<dbReference type="Proteomes" id="UP000199634">
    <property type="component" value="Unassembled WGS sequence"/>
</dbReference>
<dbReference type="EMBL" id="FNXE01000008">
    <property type="protein sequence ID" value="SEH68431.1"/>
    <property type="molecule type" value="Genomic_DNA"/>
</dbReference>
<dbReference type="AlphaFoldDB" id="A0A1H6K0F0"/>
<name>A0A1H6K0F0_9FLAO</name>
<evidence type="ECO:0000313" key="2">
    <source>
        <dbReference type="Proteomes" id="UP000199634"/>
    </source>
</evidence>
<dbReference type="Gene3D" id="2.40.128.640">
    <property type="match status" value="1"/>
</dbReference>
<dbReference type="RefSeq" id="WP_091096701.1">
    <property type="nucleotide sequence ID" value="NZ_FNXE01000008.1"/>
</dbReference>
<accession>A0A1H6K0F0</accession>
<proteinExistence type="predicted"/>
<protein>
    <submittedName>
        <fullName evidence="1">NlpE N-terminal domain-containing protein</fullName>
    </submittedName>
</protein>